<feature type="region of interest" description="Disordered" evidence="1">
    <location>
        <begin position="1"/>
        <end position="27"/>
    </location>
</feature>
<dbReference type="Proteomes" id="UP001160483">
    <property type="component" value="Unassembled WGS sequence"/>
</dbReference>
<feature type="region of interest" description="Disordered" evidence="1">
    <location>
        <begin position="324"/>
        <end position="401"/>
    </location>
</feature>
<feature type="compositionally biased region" description="Polar residues" evidence="1">
    <location>
        <begin position="374"/>
        <end position="385"/>
    </location>
</feature>
<dbReference type="EMBL" id="CAKKTJ010000112">
    <property type="protein sequence ID" value="CAH0474697.1"/>
    <property type="molecule type" value="Genomic_DNA"/>
</dbReference>
<accession>A0AAU9KKA3</accession>
<evidence type="ECO:0000313" key="2">
    <source>
        <dbReference type="EMBL" id="CAH0474697.1"/>
    </source>
</evidence>
<evidence type="ECO:0000256" key="1">
    <source>
        <dbReference type="SAM" id="MobiDB-lite"/>
    </source>
</evidence>
<dbReference type="InterPro" id="IPR040385">
    <property type="entry name" value="RABL6"/>
</dbReference>
<comment type="caution">
    <text evidence="2">The sequence shown here is derived from an EMBL/GenBank/DDBJ whole genome shotgun (WGS) entry which is preliminary data.</text>
</comment>
<evidence type="ECO:0008006" key="4">
    <source>
        <dbReference type="Google" id="ProtNLM"/>
    </source>
</evidence>
<dbReference type="Gene3D" id="3.40.50.300">
    <property type="entry name" value="P-loop containing nucleotide triphosphate hydrolases"/>
    <property type="match status" value="1"/>
</dbReference>
<dbReference type="AlphaFoldDB" id="A0AAU9KKA3"/>
<name>A0AAU9KKA3_9STRA</name>
<feature type="region of interest" description="Disordered" evidence="1">
    <location>
        <begin position="606"/>
        <end position="628"/>
    </location>
</feature>
<dbReference type="PANTHER" id="PTHR14932">
    <property type="entry name" value="RAS GTPASE-RELATED"/>
    <property type="match status" value="1"/>
</dbReference>
<dbReference type="PANTHER" id="PTHR14932:SF1">
    <property type="entry name" value="RAB-LIKE PROTEIN 6"/>
    <property type="match status" value="1"/>
</dbReference>
<dbReference type="InterPro" id="IPR027417">
    <property type="entry name" value="P-loop_NTPase"/>
</dbReference>
<organism evidence="2 3">
    <name type="scientific">Peronospora belbahrii</name>
    <dbReference type="NCBI Taxonomy" id="622444"/>
    <lineage>
        <taxon>Eukaryota</taxon>
        <taxon>Sar</taxon>
        <taxon>Stramenopiles</taxon>
        <taxon>Oomycota</taxon>
        <taxon>Peronosporomycetes</taxon>
        <taxon>Peronosporales</taxon>
        <taxon>Peronosporaceae</taxon>
        <taxon>Peronospora</taxon>
    </lineage>
</organism>
<feature type="compositionally biased region" description="Polar residues" evidence="1">
    <location>
        <begin position="391"/>
        <end position="401"/>
    </location>
</feature>
<feature type="compositionally biased region" description="Polar residues" evidence="1">
    <location>
        <begin position="1"/>
        <end position="11"/>
    </location>
</feature>
<dbReference type="SUPFAM" id="SSF52540">
    <property type="entry name" value="P-loop containing nucleoside triphosphate hydrolases"/>
    <property type="match status" value="1"/>
</dbReference>
<feature type="compositionally biased region" description="Polar residues" evidence="1">
    <location>
        <begin position="558"/>
        <end position="574"/>
    </location>
</feature>
<dbReference type="GO" id="GO:0005634">
    <property type="term" value="C:nucleus"/>
    <property type="evidence" value="ECO:0007669"/>
    <property type="project" value="TreeGrafter"/>
</dbReference>
<evidence type="ECO:0000313" key="3">
    <source>
        <dbReference type="Proteomes" id="UP001160483"/>
    </source>
</evidence>
<sequence length="702" mass="78155">METVNSPPLQRSSSSTSGLKNPKKERTIQRMDKAIRRRVRGSVTYNMKLLIRGSKGTGKTSLFQRLQGDPIPETHETTPQLQSATIKWNFSQNLEENVKCEVWDVVDQGFVPVKVRKGDEEVAIRQEDANAVGQGGLQSQENVLGEVIVPAEHDITIQNKAHAMAVVDASTVNVYHEAHGVIFLLDITKWDTLEYVKQQLDNVPVDVPTLVLGNFRDQGTQRKVFKEDIEEMLYGSSIRPQQQQWRRPTELLYFECSLLNCFGLKSLHQYFGIPFLKLKLVTIRNQMHIVEGDLIRVNRDVQATITEQHYAEYVEHIKTTKSDIRTGRRSFEKNSTPPGVSSNNSAMLASNKIDQEKPATLQYSTENGSKENSAKMSPKATTSETSPHEVTGSQDTTNLPSRISSVVVGTVPSLRLQQKEREIASVTGHPTDTNFVKTGDTHSLLCETSIESVSVNSASPSRSRKALIEDVIRLEDFQAPRSRFGDLEHFYSEDDTDQDIGDNDVDVAVAPANGLMKASTIHPYHKQCFLDSDSSDSAEELTNMQRRRKDKTPYKNGSRYSATKPSKNATSNLTRPHLSAMRSSSQYSWLTDAPSMERIAPCSARLQPSSPMMGFQSVPREEPSQQRPSLCFTSDTALTLAHPAAPPPAPASASLSLHMGPRIKSENNSAAPHSEMLVSVLQDEGKLKNSFSHVRKLSLQEQ</sequence>
<feature type="region of interest" description="Disordered" evidence="1">
    <location>
        <begin position="537"/>
        <end position="580"/>
    </location>
</feature>
<protein>
    <recommendedName>
        <fullName evidence="4">GTP-binding protein Parf</fullName>
    </recommendedName>
</protein>
<dbReference type="GO" id="GO:0005829">
    <property type="term" value="C:cytosol"/>
    <property type="evidence" value="ECO:0007669"/>
    <property type="project" value="TreeGrafter"/>
</dbReference>
<gene>
    <name evidence="2" type="ORF">PBS003_LOCUS1540</name>
</gene>
<reference evidence="2" key="1">
    <citation type="submission" date="2021-11" db="EMBL/GenBank/DDBJ databases">
        <authorList>
            <person name="Islam A."/>
            <person name="Islam S."/>
            <person name="Flora M.S."/>
            <person name="Rahman M."/>
            <person name="Ziaur R.M."/>
            <person name="Epstein J.H."/>
            <person name="Hassan M."/>
            <person name="Klassen M."/>
            <person name="Woodard K."/>
            <person name="Webb A."/>
            <person name="Webby R.J."/>
            <person name="El Zowalaty M.E."/>
        </authorList>
    </citation>
    <scope>NUCLEOTIDE SEQUENCE</scope>
    <source>
        <strain evidence="2">Pbs3</strain>
    </source>
</reference>
<dbReference type="GO" id="GO:0005525">
    <property type="term" value="F:GTP binding"/>
    <property type="evidence" value="ECO:0007669"/>
    <property type="project" value="InterPro"/>
</dbReference>
<proteinExistence type="predicted"/>
<feature type="compositionally biased region" description="Polar residues" evidence="1">
    <location>
        <begin position="333"/>
        <end position="348"/>
    </location>
</feature>